<gene>
    <name evidence="2" type="ORF">LCDPAC02_01510</name>
</gene>
<dbReference type="PANTHER" id="PTHR24419">
    <property type="entry name" value="INTERLEUKIN-1 RECEPTOR-ASSOCIATED KINASE"/>
    <property type="match status" value="1"/>
</dbReference>
<name>A0A481YNW5_9VIRU</name>
<protein>
    <recommendedName>
        <fullName evidence="1">Protein kinase domain-containing protein</fullName>
    </recommendedName>
</protein>
<organism evidence="2">
    <name type="scientific">Pithovirus LCDPAC02</name>
    <dbReference type="NCBI Taxonomy" id="2506601"/>
    <lineage>
        <taxon>Viruses</taxon>
        <taxon>Pithoviruses</taxon>
    </lineage>
</organism>
<dbReference type="SUPFAM" id="SSF56112">
    <property type="entry name" value="Protein kinase-like (PK-like)"/>
    <property type="match status" value="1"/>
</dbReference>
<proteinExistence type="predicted"/>
<dbReference type="GO" id="GO:0072354">
    <property type="term" value="F:histone H3T3 kinase activity"/>
    <property type="evidence" value="ECO:0007669"/>
    <property type="project" value="TreeGrafter"/>
</dbReference>
<reference evidence="2" key="1">
    <citation type="journal article" date="2019" name="MBio">
        <title>Virus Genomes from Deep Sea Sediments Expand the Ocean Megavirome and Support Independent Origins of Viral Gigantism.</title>
        <authorList>
            <person name="Backstrom D."/>
            <person name="Yutin N."/>
            <person name="Jorgensen S.L."/>
            <person name="Dharamshi J."/>
            <person name="Homa F."/>
            <person name="Zaremba-Niedwiedzka K."/>
            <person name="Spang A."/>
            <person name="Wolf Y.I."/>
            <person name="Koonin E.V."/>
            <person name="Ettema T.J."/>
        </authorList>
    </citation>
    <scope>NUCLEOTIDE SEQUENCE</scope>
</reference>
<evidence type="ECO:0000259" key="1">
    <source>
        <dbReference type="PROSITE" id="PS50011"/>
    </source>
</evidence>
<evidence type="ECO:0000313" key="2">
    <source>
        <dbReference type="EMBL" id="QBK84952.1"/>
    </source>
</evidence>
<dbReference type="InterPro" id="IPR011009">
    <property type="entry name" value="Kinase-like_dom_sf"/>
</dbReference>
<dbReference type="PROSITE" id="PS50011">
    <property type="entry name" value="PROTEIN_KINASE_DOM"/>
    <property type="match status" value="1"/>
</dbReference>
<dbReference type="InterPro" id="IPR000719">
    <property type="entry name" value="Prot_kinase_dom"/>
</dbReference>
<feature type="domain" description="Protein kinase" evidence="1">
    <location>
        <begin position="1"/>
        <end position="351"/>
    </location>
</feature>
<dbReference type="EMBL" id="MK500300">
    <property type="protein sequence ID" value="QBK84952.1"/>
    <property type="molecule type" value="Genomic_DNA"/>
</dbReference>
<dbReference type="GO" id="GO:0035556">
    <property type="term" value="P:intracellular signal transduction"/>
    <property type="evidence" value="ECO:0007669"/>
    <property type="project" value="TreeGrafter"/>
</dbReference>
<dbReference type="PANTHER" id="PTHR24419:SF18">
    <property type="entry name" value="SERINE_THREONINE-PROTEIN KINASE HASPIN"/>
    <property type="match status" value="1"/>
</dbReference>
<accession>A0A481YNW5</accession>
<sequence>MNILDIEKFGKYQHMLDIETMESFGKYLILLLKKNPLNNYLKLLNIIPSSGGGISDYNIYFFNLLEYNNIDTNISFVIKEMPHNDESINELEIGRRLNQLRDEIPNYVYTFGSSIPTNIIFNPYYNEYDEIVLNNYIETKKEYLNIILENITGELLSEIINNIKFEDLINIILQIIFTLIHTNRYFQFSHNDINQGNIIVTKLDKPKIIRYKLYNRNVTLKVRYLVKIIDFGLSSLKDGDIHLYNKEYIYRGVEYDDIDAKKYEYFGKEPFPVGDIFKLFIIISHFTNKNKEIRTIIKDMVLYILSGDMKLCGKYIDRDPDNENYIIYGYIRKYDKESFPSLENIEDYIFEESKLKDYIKYHNNDDFQDLEIMGCKSKLFKHINCDDIILEKNEHFDINIDKNSITITLSNYLAEKIYKMLQNINKNFYDKYNLIFKENIKIRAKKIKKIIKSGKSNDILDYIDTINKKYNIYIKIFEGYVYNCLFNNPRKNFFELEDSRNELYDIELELKKHKIKY</sequence>
<dbReference type="Gene3D" id="1.10.510.10">
    <property type="entry name" value="Transferase(Phosphotransferase) domain 1"/>
    <property type="match status" value="1"/>
</dbReference>
<dbReference type="GO" id="GO:0005524">
    <property type="term" value="F:ATP binding"/>
    <property type="evidence" value="ECO:0007669"/>
    <property type="project" value="InterPro"/>
</dbReference>